<evidence type="ECO:0000313" key="2">
    <source>
        <dbReference type="Proteomes" id="UP000078454"/>
    </source>
</evidence>
<protein>
    <submittedName>
        <fullName evidence="1">Uncharacterized protein</fullName>
    </submittedName>
</protein>
<dbReference type="EMBL" id="LYPB01000078">
    <property type="protein sequence ID" value="OAS15910.1"/>
    <property type="molecule type" value="Genomic_DNA"/>
</dbReference>
<proteinExistence type="predicted"/>
<reference evidence="1 2" key="1">
    <citation type="submission" date="2016-05" db="EMBL/GenBank/DDBJ databases">
        <title>Paenibacillus sp. 1ZS3-15 nov., isolated from the rhizosphere soil.</title>
        <authorList>
            <person name="Zhang X.X."/>
            <person name="Zhang J."/>
        </authorList>
    </citation>
    <scope>NUCLEOTIDE SEQUENCE [LARGE SCALE GENOMIC DNA]</scope>
    <source>
        <strain evidence="1 2">1ZS3-15</strain>
    </source>
</reference>
<accession>A0A198A436</accession>
<evidence type="ECO:0000313" key="1">
    <source>
        <dbReference type="EMBL" id="OAS15910.1"/>
    </source>
</evidence>
<dbReference type="AlphaFoldDB" id="A0A198A436"/>
<name>A0A198A436_9BACL</name>
<gene>
    <name evidence="1" type="ORF">A8708_09465</name>
</gene>
<comment type="caution">
    <text evidence="1">The sequence shown here is derived from an EMBL/GenBank/DDBJ whole genome shotgun (WGS) entry which is preliminary data.</text>
</comment>
<sequence length="86" mass="10145">MISSIQFIDFLKMFLLAVYLLKGRLNIKTINLILFTRKILMNTRVGAYVDFHLSMRKTVLFLFMYGFYLSVDRMSRAFFGNTSIKT</sequence>
<dbReference type="Proteomes" id="UP000078454">
    <property type="component" value="Unassembled WGS sequence"/>
</dbReference>
<keyword evidence="2" id="KW-1185">Reference proteome</keyword>
<dbReference type="STRING" id="1850517.A8708_09465"/>
<organism evidence="1 2">
    <name type="scientific">Paenibacillus oryzisoli</name>
    <dbReference type="NCBI Taxonomy" id="1850517"/>
    <lineage>
        <taxon>Bacteria</taxon>
        <taxon>Bacillati</taxon>
        <taxon>Bacillota</taxon>
        <taxon>Bacilli</taxon>
        <taxon>Bacillales</taxon>
        <taxon>Paenibacillaceae</taxon>
        <taxon>Paenibacillus</taxon>
    </lineage>
</organism>